<dbReference type="Pfam" id="PF11597">
    <property type="entry name" value="Med13_N"/>
    <property type="match status" value="1"/>
</dbReference>
<feature type="region of interest" description="Disordered" evidence="11">
    <location>
        <begin position="498"/>
        <end position="572"/>
    </location>
</feature>
<dbReference type="PANTHER" id="PTHR48249:SF3">
    <property type="entry name" value="MEDIATOR OF RNA POLYMERASE II TRANSCRIPTION SUBUNIT 13"/>
    <property type="match status" value="1"/>
</dbReference>
<dbReference type="EMBL" id="KN837228">
    <property type="protein sequence ID" value="KIJ32318.1"/>
    <property type="molecule type" value="Genomic_DNA"/>
</dbReference>
<dbReference type="OrthoDB" id="103819at2759"/>
<gene>
    <name evidence="14" type="ORF">M422DRAFT_35866</name>
</gene>
<keyword evidence="6 10" id="KW-0010">Activator</keyword>
<keyword evidence="4 10" id="KW-0678">Repressor</keyword>
<evidence type="ECO:0000256" key="2">
    <source>
        <dbReference type="ARBA" id="ARBA00009354"/>
    </source>
</evidence>
<dbReference type="InterPro" id="IPR009401">
    <property type="entry name" value="Med13_C"/>
</dbReference>
<dbReference type="Pfam" id="PF06333">
    <property type="entry name" value="Med13_C"/>
    <property type="match status" value="2"/>
</dbReference>
<feature type="domain" description="Mediator complex subunit Med13 C-terminal" evidence="12">
    <location>
        <begin position="1453"/>
        <end position="1527"/>
    </location>
</feature>
<evidence type="ECO:0000313" key="14">
    <source>
        <dbReference type="EMBL" id="KIJ32318.1"/>
    </source>
</evidence>
<evidence type="ECO:0000256" key="5">
    <source>
        <dbReference type="ARBA" id="ARBA00023015"/>
    </source>
</evidence>
<dbReference type="HOGENOM" id="CLU_243920_0_0_1"/>
<feature type="compositionally biased region" description="Polar residues" evidence="11">
    <location>
        <begin position="627"/>
        <end position="640"/>
    </location>
</feature>
<feature type="compositionally biased region" description="Low complexity" evidence="11">
    <location>
        <begin position="527"/>
        <end position="539"/>
    </location>
</feature>
<evidence type="ECO:0000256" key="4">
    <source>
        <dbReference type="ARBA" id="ARBA00022491"/>
    </source>
</evidence>
<keyword evidence="5 10" id="KW-0805">Transcription regulation</keyword>
<dbReference type="Proteomes" id="UP000054279">
    <property type="component" value="Unassembled WGS sequence"/>
</dbReference>
<feature type="region of interest" description="Disordered" evidence="11">
    <location>
        <begin position="765"/>
        <end position="791"/>
    </location>
</feature>
<comment type="function">
    <text evidence="10">Component of the SRB8-11 complex. The SRB8-11 complex is a regulatory module of the Mediator complex which is itself involved in regulation of basal and activated RNA polymerase II-dependent transcription. The SRB8-11 complex may be involved in the transcriptional repression of a subset of genes regulated by Mediator. It may inhibit the association of the Mediator complex with RNA polymerase II to form the holoenzyme complex.</text>
</comment>
<comment type="subcellular location">
    <subcellularLocation>
        <location evidence="1 10">Nucleus</location>
    </subcellularLocation>
</comment>
<comment type="subunit">
    <text evidence="10">Component of the SRB8-11 complex, which itself associates with the Mediator complex.</text>
</comment>
<name>A0A0C9TQC8_SPHS4</name>
<feature type="compositionally biased region" description="Polar residues" evidence="11">
    <location>
        <begin position="775"/>
        <end position="787"/>
    </location>
</feature>
<accession>A0A0C9TQC8</accession>
<evidence type="ECO:0000256" key="11">
    <source>
        <dbReference type="SAM" id="MobiDB-lite"/>
    </source>
</evidence>
<sequence length="1547" mass="169647">MTSSGRCSSLPRQITEDSKVLLGNIPLPPHPSITFAKFIPFSDEQQPHRIIDLARQSIVNDARQYDKKIVESLLPVVSVGKDETALWVFSIRSYHDIISQDTHTKGKDREDISYSRDLQELYLDGLQCSPLSFFTPSSLYPCSIECAQLPSPCPACCANPPASTFSAGNASLGSATVCPRKSIRHIFSLFLDAIRDRLIDDICAPRQNVQNPGLKRMSKATRLGHGFLSSPDYAHSLWGHGWDRRSQTQPLIHTAVGISLTPTYIRVRPLPTVTNLLPIPFQSSSTSAPTTPGSSSTPACSPTLVPGIPLVLAPYPTPAFYVSMHLASSIPSSLRIQFWEALSGLGASCPQTTHIPSTSSSSSKKLFDSSEFYLLVYIPIINPQGENKGVAALWPSHLAFIDTGPSRVHLTTLPELSGIEGLLTPPRNMGASRSNEPALLYSTAPTTTRSRPSLRSSVHRLSRTLRSFRALELVGQKRIPGTPVVGTARRTAGFVESVAKEREKERERANLERLRRERELREGRTPSASSLAGSSSQLANVAAPSPAGEPPKVQAASSNVSTEPPRPASSWHSISSTFFAKAAQDNLNNSFYPSPPDWNPSSSAVEMAPSSSAIIPSIPPPAPSISGPQVPQTASTTNQPIRGLDMSSGMDLGMDIDMNDIGMNLGHSMNVMDVNMDATGLLDSGFGNYDAFTDDDFNYFDTVPVTQVVPDLSEPLTTLGVSTDMDNWLTSGLDGAHETPQIQTITPPSGDMSAPIMVDGRDGMPPAPDLIPSSPAKTPSSVGNPATPSIDFNMPPPSSGRYMFEPIDFGDRHHLADEKYTDAGGKFALAQIMPRSDQVESLLPGFEIEKEDGWKVRYDAATDPRIGVINRLRGIKRKQDDKPFSSRIIQGRLRDEEWANTSHIPISVPTPVSPAAALGSASERNKTLELLAQAMAKEVVENELWSQAWGSSSGSKMMSNPAALRYRISQTELNYILGLVKRVSDIEVPLPVSVLFEERSSTVAQPSTPAPSTGKLQLLQQPKFNIGRAGLVQQVLPSAVRFWEKEGLGPRNGTKNVIAFALFEGEDRKPLIKDWLDKVGRAYTTRGLGIHNPGNVDPFEEGLVPVQFDTVRKTLPNLLAALPPEPQHIVIYVIAPPTLCSSLESPALRTIIRSQKCVPKLGGQHEFDQNRVLIHFVPEYCVEDPNIYPSSRHVGLESFVTSVYDRLLRVAVRQTSRQFWEFSPTFENRFQVPAFTLARSLLPQTQLQWDEKPSLNVLDRHTFLHVGYRLSDCKRWLLAACIDERGEAHDVAVWGIPNFDSQSSAIHWMVFKIWIFVKQFAQRADTEWRIVIAKLGEITEMEVEAWTSHLETMVSTNTGPPLHVSLVCAQNDIPLPFLDPEKKASPHPSPTGLTTVFADVSSVTYSAAFSQRLPIVSSGLLCPWEYPSFLSPFGAGEDDGDSHISPIVPVGVLPLATTALLRVSNKMDVDPLYIHLIYANKSSKSTLKKTLHEVHADITRSWHDLGILTRDRWHLPQDGLPFHLAALNTMSRALDPELLLPDAKDME</sequence>
<feature type="domain" description="Mediator complex subunit Med13 C-terminal" evidence="12">
    <location>
        <begin position="1233"/>
        <end position="1396"/>
    </location>
</feature>
<proteinExistence type="inferred from homology"/>
<evidence type="ECO:0000256" key="6">
    <source>
        <dbReference type="ARBA" id="ARBA00023159"/>
    </source>
</evidence>
<evidence type="ECO:0000256" key="3">
    <source>
        <dbReference type="ARBA" id="ARBA00019618"/>
    </source>
</evidence>
<evidence type="ECO:0000259" key="13">
    <source>
        <dbReference type="Pfam" id="PF11597"/>
    </source>
</evidence>
<keyword evidence="7 10" id="KW-0804">Transcription</keyword>
<feature type="region of interest" description="Disordered" evidence="11">
    <location>
        <begin position="623"/>
        <end position="644"/>
    </location>
</feature>
<dbReference type="InterPro" id="IPR021643">
    <property type="entry name" value="Mediator_Med13_N"/>
</dbReference>
<evidence type="ECO:0000256" key="1">
    <source>
        <dbReference type="ARBA" id="ARBA00004123"/>
    </source>
</evidence>
<evidence type="ECO:0000259" key="12">
    <source>
        <dbReference type="Pfam" id="PF06333"/>
    </source>
</evidence>
<evidence type="ECO:0000256" key="9">
    <source>
        <dbReference type="ARBA" id="ARBA00032008"/>
    </source>
</evidence>
<dbReference type="GO" id="GO:0016592">
    <property type="term" value="C:mediator complex"/>
    <property type="evidence" value="ECO:0007669"/>
    <property type="project" value="InterPro"/>
</dbReference>
<protein>
    <recommendedName>
        <fullName evidence="3 10">Mediator of RNA polymerase II transcription subunit 13</fullName>
    </recommendedName>
    <alternativeName>
        <fullName evidence="9 10">Mediator complex subunit 13</fullName>
    </alternativeName>
</protein>
<dbReference type="InterPro" id="IPR051139">
    <property type="entry name" value="Mediator_complx_sub13"/>
</dbReference>
<keyword evidence="8 10" id="KW-0539">Nucleus</keyword>
<organism evidence="14 15">
    <name type="scientific">Sphaerobolus stellatus (strain SS14)</name>
    <dbReference type="NCBI Taxonomy" id="990650"/>
    <lineage>
        <taxon>Eukaryota</taxon>
        <taxon>Fungi</taxon>
        <taxon>Dikarya</taxon>
        <taxon>Basidiomycota</taxon>
        <taxon>Agaricomycotina</taxon>
        <taxon>Agaricomycetes</taxon>
        <taxon>Phallomycetidae</taxon>
        <taxon>Geastrales</taxon>
        <taxon>Sphaerobolaceae</taxon>
        <taxon>Sphaerobolus</taxon>
    </lineage>
</organism>
<dbReference type="GO" id="GO:0003713">
    <property type="term" value="F:transcription coactivator activity"/>
    <property type="evidence" value="ECO:0007669"/>
    <property type="project" value="TreeGrafter"/>
</dbReference>
<dbReference type="GO" id="GO:0045944">
    <property type="term" value="P:positive regulation of transcription by RNA polymerase II"/>
    <property type="evidence" value="ECO:0007669"/>
    <property type="project" value="TreeGrafter"/>
</dbReference>
<comment type="similarity">
    <text evidence="2 10">Belongs to the Mediator complex subunit 13 family.</text>
</comment>
<feature type="domain" description="Mediator complex subunit Med13 N-terminal" evidence="13">
    <location>
        <begin position="27"/>
        <end position="403"/>
    </location>
</feature>
<evidence type="ECO:0000256" key="10">
    <source>
        <dbReference type="RuleBase" id="RU364134"/>
    </source>
</evidence>
<reference evidence="14 15" key="1">
    <citation type="submission" date="2014-06" db="EMBL/GenBank/DDBJ databases">
        <title>Evolutionary Origins and Diversification of the Mycorrhizal Mutualists.</title>
        <authorList>
            <consortium name="DOE Joint Genome Institute"/>
            <consortium name="Mycorrhizal Genomics Consortium"/>
            <person name="Kohler A."/>
            <person name="Kuo A."/>
            <person name="Nagy L.G."/>
            <person name="Floudas D."/>
            <person name="Copeland A."/>
            <person name="Barry K.W."/>
            <person name="Cichocki N."/>
            <person name="Veneault-Fourrey C."/>
            <person name="LaButti K."/>
            <person name="Lindquist E.A."/>
            <person name="Lipzen A."/>
            <person name="Lundell T."/>
            <person name="Morin E."/>
            <person name="Murat C."/>
            <person name="Riley R."/>
            <person name="Ohm R."/>
            <person name="Sun H."/>
            <person name="Tunlid A."/>
            <person name="Henrissat B."/>
            <person name="Grigoriev I.V."/>
            <person name="Hibbett D.S."/>
            <person name="Martin F."/>
        </authorList>
    </citation>
    <scope>NUCLEOTIDE SEQUENCE [LARGE SCALE GENOMIC DNA]</scope>
    <source>
        <strain evidence="14 15">SS14</strain>
    </source>
</reference>
<evidence type="ECO:0000313" key="15">
    <source>
        <dbReference type="Proteomes" id="UP000054279"/>
    </source>
</evidence>
<evidence type="ECO:0000256" key="8">
    <source>
        <dbReference type="ARBA" id="ARBA00023242"/>
    </source>
</evidence>
<feature type="compositionally biased region" description="Basic and acidic residues" evidence="11">
    <location>
        <begin position="498"/>
        <end position="524"/>
    </location>
</feature>
<evidence type="ECO:0000256" key="7">
    <source>
        <dbReference type="ARBA" id="ARBA00023163"/>
    </source>
</evidence>
<keyword evidence="15" id="KW-1185">Reference proteome</keyword>
<dbReference type="PANTHER" id="PTHR48249">
    <property type="entry name" value="MEDIATOR OF RNA POLYMERASE II TRANSCRIPTION SUBUNIT 13"/>
    <property type="match status" value="1"/>
</dbReference>